<feature type="region of interest" description="Disordered" evidence="1">
    <location>
        <begin position="93"/>
        <end position="127"/>
    </location>
</feature>
<dbReference type="EMBL" id="OZ019897">
    <property type="protein sequence ID" value="CAK9225794.1"/>
    <property type="molecule type" value="Genomic_DNA"/>
</dbReference>
<dbReference type="InterPro" id="IPR021109">
    <property type="entry name" value="Peptidase_aspartic_dom_sf"/>
</dbReference>
<proteinExistence type="predicted"/>
<sequence length="172" mass="19105">MTFMVVDTDSYDVLLGLDFLIKIEAIVDVERGLIQVRHGPGANVEVLPLTMVNLLQRVNSEALIREATTTWQSASARNNPDWMKDQDHAIATQENVASSSDSDTCMDSSEYGEAGSSPDKRVDYEDKFGEDGLEKLVKSKGPPEILQLILQKQADDFMNEEISGGDDYADWM</sequence>
<feature type="compositionally biased region" description="Low complexity" evidence="1">
    <location>
        <begin position="98"/>
        <end position="109"/>
    </location>
</feature>
<dbReference type="Proteomes" id="UP001497512">
    <property type="component" value="Chromosome 5"/>
</dbReference>
<reference evidence="2" key="1">
    <citation type="submission" date="2024-02" db="EMBL/GenBank/DDBJ databases">
        <authorList>
            <consortium name="ELIXIR-Norway"/>
            <consortium name="Elixir Norway"/>
        </authorList>
    </citation>
    <scope>NUCLEOTIDE SEQUENCE</scope>
</reference>
<accession>A0ABP0UP03</accession>
<gene>
    <name evidence="2" type="ORF">CSSPTR1EN2_LOCUS17908</name>
</gene>
<evidence type="ECO:0000313" key="2">
    <source>
        <dbReference type="EMBL" id="CAK9225794.1"/>
    </source>
</evidence>
<evidence type="ECO:0000313" key="3">
    <source>
        <dbReference type="Proteomes" id="UP001497512"/>
    </source>
</evidence>
<keyword evidence="3" id="KW-1185">Reference proteome</keyword>
<name>A0ABP0UP03_9BRYO</name>
<feature type="compositionally biased region" description="Basic and acidic residues" evidence="1">
    <location>
        <begin position="118"/>
        <end position="127"/>
    </location>
</feature>
<protein>
    <submittedName>
        <fullName evidence="2">Uncharacterized protein</fullName>
    </submittedName>
</protein>
<organism evidence="2 3">
    <name type="scientific">Sphagnum troendelagicum</name>
    <dbReference type="NCBI Taxonomy" id="128251"/>
    <lineage>
        <taxon>Eukaryota</taxon>
        <taxon>Viridiplantae</taxon>
        <taxon>Streptophyta</taxon>
        <taxon>Embryophyta</taxon>
        <taxon>Bryophyta</taxon>
        <taxon>Sphagnophytina</taxon>
        <taxon>Sphagnopsida</taxon>
        <taxon>Sphagnales</taxon>
        <taxon>Sphagnaceae</taxon>
        <taxon>Sphagnum</taxon>
    </lineage>
</organism>
<evidence type="ECO:0000256" key="1">
    <source>
        <dbReference type="SAM" id="MobiDB-lite"/>
    </source>
</evidence>
<dbReference type="Gene3D" id="2.40.70.10">
    <property type="entry name" value="Acid Proteases"/>
    <property type="match status" value="1"/>
</dbReference>